<evidence type="ECO:0000313" key="12">
    <source>
        <dbReference type="EMBL" id="EFE45094.1"/>
    </source>
</evidence>
<keyword evidence="13" id="KW-1185">Reference proteome</keyword>
<dbReference type="Gene3D" id="3.40.1090.10">
    <property type="entry name" value="Cytosolic phospholipase A2 catalytic domain"/>
    <property type="match status" value="1"/>
</dbReference>
<evidence type="ECO:0000256" key="9">
    <source>
        <dbReference type="PROSITE-ProRule" id="PRU00555"/>
    </source>
</evidence>
<dbReference type="GeneID" id="9581948"/>
<accession>D4CZ82</accession>
<comment type="caution">
    <text evidence="12">The sequence shown here is derived from an EMBL/GenBank/DDBJ whole genome shotgun (WGS) entry which is preliminary data.</text>
</comment>
<evidence type="ECO:0000256" key="6">
    <source>
        <dbReference type="ARBA" id="ARBA00023098"/>
    </source>
</evidence>
<dbReference type="PANTHER" id="PTHR10728">
    <property type="entry name" value="CYTOSOLIC PHOSPHOLIPASE A2"/>
    <property type="match status" value="1"/>
</dbReference>
<dbReference type="GO" id="GO:0005829">
    <property type="term" value="C:cytosol"/>
    <property type="evidence" value="ECO:0007669"/>
    <property type="project" value="TreeGrafter"/>
</dbReference>
<dbReference type="GO" id="GO:0004622">
    <property type="term" value="F:phosphatidylcholine lysophospholipase activity"/>
    <property type="evidence" value="ECO:0007669"/>
    <property type="project" value="UniProtKB-EC"/>
</dbReference>
<feature type="domain" description="PLA2c" evidence="11">
    <location>
        <begin position="50"/>
        <end position="608"/>
    </location>
</feature>
<dbReference type="InterPro" id="IPR016035">
    <property type="entry name" value="Acyl_Trfase/lysoPLipase"/>
</dbReference>
<evidence type="ECO:0000256" key="10">
    <source>
        <dbReference type="RuleBase" id="RU362103"/>
    </source>
</evidence>
<keyword evidence="3 10" id="KW-0732">Signal</keyword>
<dbReference type="SUPFAM" id="SSF52151">
    <property type="entry name" value="FabD/lysophospholipase-like"/>
    <property type="match status" value="1"/>
</dbReference>
<dbReference type="GO" id="GO:0004623">
    <property type="term" value="F:phospholipase A2 activity"/>
    <property type="evidence" value="ECO:0007669"/>
    <property type="project" value="TreeGrafter"/>
</dbReference>
<dbReference type="OrthoDB" id="4084751at2759"/>
<feature type="chain" id="PRO_5005126473" description="Lysophospholipase" evidence="10">
    <location>
        <begin position="23"/>
        <end position="654"/>
    </location>
</feature>
<evidence type="ECO:0000256" key="7">
    <source>
        <dbReference type="ARBA" id="ARBA00023180"/>
    </source>
</evidence>
<gene>
    <name evidence="12" type="ORF">TRV_00119</name>
</gene>
<sequence length="654" mass="70243">MMFIPATLGTFVLASLLPATVGAGIPNAAADVAVRALPNAPDGYAPAEVDCPSTKPAVRSAAKLSQQEQDWLKKRRMKTTGAMADFFSRVKIEGFDAVAYLVGNADNVAKLPNVAIAVSGGGYRALIIGAGALKAFDSRTDNSTEPGQLGGLLQSATYLSGLSGGGWLLGSMYVNNDSTITELQKGGSNSLWKFNRSILEGPDDGSSGVVDTAEYYKEMIKEISRKKAAGFETSITDIWFFIDNANVVYRGRALSYQLINAPKGGPAYTWSSISQNSKFQSGDVPFPLLVADGRNPGEKLIGGNATIFEFNPYEFGTWDPTIFGFVPTQYIGSKFEAGTLPSDEKCVRGMDNAGFIMGTSSSLFNQFALHLDSQDLPKVVKDSLRDFLSSLDEANNDIAEYKPNPFFGYAKSTSPFAGVKSLPVVDGGEDKQNIPFHPLIQPARHVDVIFAIDSSADTELAWPNGDSIIATYQRSLNSTGIANGTSFPAIPDNNTFINLGLNHNPTFFGCDSSNTTNPTPLIVYIPNSPYVTHSNVSTFNLKYNTTQRDAIILNGYNVATMANATRDGNWPTCVGCAMLSRSLERTKTAVPDACKQCFKMYCWDGTLNSTKPDVYDPKLFLTEVDLQSAAKGLHASGKLSLVAAVVTLLSILLV</sequence>
<name>D4CZ82_TRIVH</name>
<evidence type="ECO:0000313" key="13">
    <source>
        <dbReference type="Proteomes" id="UP000008383"/>
    </source>
</evidence>
<evidence type="ECO:0000259" key="11">
    <source>
        <dbReference type="PROSITE" id="PS51210"/>
    </source>
</evidence>
<dbReference type="InterPro" id="IPR002642">
    <property type="entry name" value="LysoPLipase_cat_dom"/>
</dbReference>
<dbReference type="AlphaFoldDB" id="D4CZ82"/>
<protein>
    <recommendedName>
        <fullName evidence="2 10">Lysophospholipase</fullName>
        <ecNumber evidence="2 10">3.1.1.5</ecNumber>
    </recommendedName>
</protein>
<dbReference type="SMART" id="SM00022">
    <property type="entry name" value="PLAc"/>
    <property type="match status" value="1"/>
</dbReference>
<comment type="similarity">
    <text evidence="1 10">Belongs to the lysophospholipase family.</text>
</comment>
<dbReference type="HOGENOM" id="CLU_014602_0_0_1"/>
<dbReference type="Pfam" id="PF01735">
    <property type="entry name" value="PLA2_B"/>
    <property type="match status" value="1"/>
</dbReference>
<evidence type="ECO:0000256" key="8">
    <source>
        <dbReference type="ARBA" id="ARBA00049531"/>
    </source>
</evidence>
<evidence type="ECO:0000256" key="4">
    <source>
        <dbReference type="ARBA" id="ARBA00022801"/>
    </source>
</evidence>
<dbReference type="EC" id="3.1.1.5" evidence="2 10"/>
<dbReference type="GO" id="GO:0046475">
    <property type="term" value="P:glycerophospholipid catabolic process"/>
    <property type="evidence" value="ECO:0007669"/>
    <property type="project" value="TreeGrafter"/>
</dbReference>
<keyword evidence="7" id="KW-0325">Glycoprotein</keyword>
<comment type="catalytic activity">
    <reaction evidence="8 10">
        <text>a 1-acyl-sn-glycero-3-phosphocholine + H2O = sn-glycerol 3-phosphocholine + a fatty acid + H(+)</text>
        <dbReference type="Rhea" id="RHEA:15177"/>
        <dbReference type="ChEBI" id="CHEBI:15377"/>
        <dbReference type="ChEBI" id="CHEBI:15378"/>
        <dbReference type="ChEBI" id="CHEBI:16870"/>
        <dbReference type="ChEBI" id="CHEBI:28868"/>
        <dbReference type="ChEBI" id="CHEBI:58168"/>
        <dbReference type="EC" id="3.1.1.5"/>
    </reaction>
</comment>
<dbReference type="PROSITE" id="PS51210">
    <property type="entry name" value="PLA2C"/>
    <property type="match status" value="1"/>
</dbReference>
<dbReference type="GO" id="GO:0005783">
    <property type="term" value="C:endoplasmic reticulum"/>
    <property type="evidence" value="ECO:0007669"/>
    <property type="project" value="TreeGrafter"/>
</dbReference>
<dbReference type="KEGG" id="tve:TRV_00119"/>
<evidence type="ECO:0000256" key="1">
    <source>
        <dbReference type="ARBA" id="ARBA00008780"/>
    </source>
</evidence>
<feature type="signal peptide" evidence="10">
    <location>
        <begin position="1"/>
        <end position="22"/>
    </location>
</feature>
<dbReference type="EMBL" id="ACYE01000005">
    <property type="protein sequence ID" value="EFE45094.1"/>
    <property type="molecule type" value="Genomic_DNA"/>
</dbReference>
<dbReference type="PANTHER" id="PTHR10728:SF33">
    <property type="entry name" value="LYSOPHOSPHOLIPASE 1-RELATED"/>
    <property type="match status" value="1"/>
</dbReference>
<organism evidence="12 13">
    <name type="scientific">Trichophyton verrucosum (strain HKI 0517)</name>
    <dbReference type="NCBI Taxonomy" id="663202"/>
    <lineage>
        <taxon>Eukaryota</taxon>
        <taxon>Fungi</taxon>
        <taxon>Dikarya</taxon>
        <taxon>Ascomycota</taxon>
        <taxon>Pezizomycotina</taxon>
        <taxon>Eurotiomycetes</taxon>
        <taxon>Eurotiomycetidae</taxon>
        <taxon>Onygenales</taxon>
        <taxon>Arthrodermataceae</taxon>
        <taxon>Trichophyton</taxon>
    </lineage>
</organism>
<keyword evidence="4 9" id="KW-0378">Hydrolase</keyword>
<evidence type="ECO:0000256" key="3">
    <source>
        <dbReference type="ARBA" id="ARBA00022729"/>
    </source>
</evidence>
<keyword evidence="5 9" id="KW-0442">Lipid degradation</keyword>
<proteinExistence type="inferred from homology"/>
<evidence type="ECO:0000256" key="5">
    <source>
        <dbReference type="ARBA" id="ARBA00022963"/>
    </source>
</evidence>
<dbReference type="FunFam" id="3.40.1090.10:FF:000010">
    <property type="entry name" value="Lysophospholipase"/>
    <property type="match status" value="1"/>
</dbReference>
<dbReference type="Proteomes" id="UP000008383">
    <property type="component" value="Unassembled WGS sequence"/>
</dbReference>
<reference evidence="13" key="1">
    <citation type="journal article" date="2011" name="Genome Biol.">
        <title>Comparative and functional genomics provide insights into the pathogenicity of dermatophytic fungi.</title>
        <authorList>
            <person name="Burmester A."/>
            <person name="Shelest E."/>
            <person name="Gloeckner G."/>
            <person name="Heddergott C."/>
            <person name="Schindler S."/>
            <person name="Staib P."/>
            <person name="Heidel A."/>
            <person name="Felder M."/>
            <person name="Petzold A."/>
            <person name="Szafranski K."/>
            <person name="Feuermann M."/>
            <person name="Pedruzzi I."/>
            <person name="Priebe S."/>
            <person name="Groth M."/>
            <person name="Winkler R."/>
            <person name="Li W."/>
            <person name="Kniemeyer O."/>
            <person name="Schroeckh V."/>
            <person name="Hertweck C."/>
            <person name="Hube B."/>
            <person name="White T.C."/>
            <person name="Platzer M."/>
            <person name="Guthke R."/>
            <person name="Heitman J."/>
            <person name="Woestemeyer J."/>
            <person name="Zipfel P.F."/>
            <person name="Monod M."/>
            <person name="Brakhage A.A."/>
        </authorList>
    </citation>
    <scope>NUCLEOTIDE SEQUENCE [LARGE SCALE GENOMIC DNA]</scope>
    <source>
        <strain evidence="13">HKI 0517</strain>
    </source>
</reference>
<dbReference type="RefSeq" id="XP_003025705.1">
    <property type="nucleotide sequence ID" value="XM_003025659.1"/>
</dbReference>
<keyword evidence="6 9" id="KW-0443">Lipid metabolism</keyword>
<evidence type="ECO:0000256" key="2">
    <source>
        <dbReference type="ARBA" id="ARBA00013274"/>
    </source>
</evidence>